<dbReference type="OrthoDB" id="430315at2759"/>
<keyword evidence="2" id="KW-0732">Signal</keyword>
<dbReference type="PROSITE" id="PS51367">
    <property type="entry name" value="THAUMATIN_2"/>
    <property type="match status" value="1"/>
</dbReference>
<dbReference type="PROSITE" id="PS00316">
    <property type="entry name" value="THAUMATIN_1"/>
    <property type="match status" value="1"/>
</dbReference>
<dbReference type="Gene3D" id="2.60.110.10">
    <property type="entry name" value="Thaumatin"/>
    <property type="match status" value="1"/>
</dbReference>
<dbReference type="PRINTS" id="PR00347">
    <property type="entry name" value="THAUMATIN"/>
</dbReference>
<dbReference type="SMART" id="SM00205">
    <property type="entry name" value="THN"/>
    <property type="match status" value="1"/>
</dbReference>
<dbReference type="PANTHER" id="PTHR31048">
    <property type="entry name" value="OS03G0233200 PROTEIN"/>
    <property type="match status" value="1"/>
</dbReference>
<dbReference type="SUPFAM" id="SSF49870">
    <property type="entry name" value="Osmotin, thaumatin-like protein"/>
    <property type="match status" value="1"/>
</dbReference>
<keyword evidence="4" id="KW-1185">Reference proteome</keyword>
<feature type="disulfide bond" evidence="1">
    <location>
        <begin position="32"/>
        <end position="239"/>
    </location>
</feature>
<dbReference type="InterPro" id="IPR001938">
    <property type="entry name" value="Thaumatin"/>
</dbReference>
<feature type="disulfide bond" evidence="1">
    <location>
        <begin position="77"/>
        <end position="87"/>
    </location>
</feature>
<feature type="disulfide bond" evidence="1">
    <location>
        <begin position="151"/>
        <end position="211"/>
    </location>
</feature>
<feature type="disulfide bond" evidence="1">
    <location>
        <begin position="188"/>
        <end position="198"/>
    </location>
</feature>
<evidence type="ECO:0000313" key="4">
    <source>
        <dbReference type="Proteomes" id="UP000467841"/>
    </source>
</evidence>
<feature type="disulfide bond" evidence="1">
    <location>
        <begin position="92"/>
        <end position="99"/>
    </location>
</feature>
<feature type="disulfide bond" evidence="1">
    <location>
        <begin position="159"/>
        <end position="174"/>
    </location>
</feature>
<proteinExistence type="predicted"/>
<dbReference type="FunFam" id="2.60.110.10:FF:000004">
    <property type="entry name" value="THAUMATIN-LIKE PROTEIN 1"/>
    <property type="match status" value="1"/>
</dbReference>
<reference evidence="3" key="1">
    <citation type="submission" date="2020-01" db="EMBL/GenBank/DDBJ databases">
        <authorList>
            <person name="Mishra B."/>
        </authorList>
    </citation>
    <scope>NUCLEOTIDE SEQUENCE [LARGE SCALE GENOMIC DNA]</scope>
</reference>
<protein>
    <recommendedName>
        <fullName evidence="5">Thaumatin-like protein</fullName>
    </recommendedName>
</protein>
<dbReference type="Pfam" id="PF00314">
    <property type="entry name" value="Thaumatin"/>
    <property type="match status" value="1"/>
</dbReference>
<name>A0A6D2K2B7_9BRAS</name>
<dbReference type="AlphaFoldDB" id="A0A6D2K2B7"/>
<dbReference type="Proteomes" id="UP000467841">
    <property type="component" value="Unassembled WGS sequence"/>
</dbReference>
<evidence type="ECO:0000313" key="3">
    <source>
        <dbReference type="EMBL" id="CAA7042782.1"/>
    </source>
</evidence>
<dbReference type="InterPro" id="IPR037176">
    <property type="entry name" value="Osmotin/thaumatin-like_sf"/>
</dbReference>
<evidence type="ECO:0000256" key="2">
    <source>
        <dbReference type="SAM" id="SignalP"/>
    </source>
</evidence>
<dbReference type="EMBL" id="CACVBM020001274">
    <property type="protein sequence ID" value="CAA7042782.1"/>
    <property type="molecule type" value="Genomic_DNA"/>
</dbReference>
<feature type="chain" id="PRO_5025447342" description="Thaumatin-like protein" evidence="2">
    <location>
        <begin position="23"/>
        <end position="252"/>
    </location>
</feature>
<feature type="disulfide bond" evidence="1">
    <location>
        <begin position="178"/>
        <end position="187"/>
    </location>
</feature>
<accession>A0A6D2K2B7</accession>
<sequence>MAERFPLVFLIATHFFVSGMLSESIITIENKCNYTVWPVIFSWKSKISPNGFALRSGEARDIHASSWNGLISGRTLCSTATTGNFSCVTGDCGSGKIECQRNYDWSPVTYIFFKIDDGGTNSYFISLEYGYNLPLKVVPSQSSHTCRSYGCVVDLNKTCPDNLKIFSGEKQISCISACKESKTSEDCCARYFKSKQECKPTLYSQNFERACPRAFTYPYSDNNSTFVCPNVTNFVVTFCPSSITNTTRVSFS</sequence>
<organism evidence="3 4">
    <name type="scientific">Microthlaspi erraticum</name>
    <dbReference type="NCBI Taxonomy" id="1685480"/>
    <lineage>
        <taxon>Eukaryota</taxon>
        <taxon>Viridiplantae</taxon>
        <taxon>Streptophyta</taxon>
        <taxon>Embryophyta</taxon>
        <taxon>Tracheophyta</taxon>
        <taxon>Spermatophyta</taxon>
        <taxon>Magnoliopsida</taxon>
        <taxon>eudicotyledons</taxon>
        <taxon>Gunneridae</taxon>
        <taxon>Pentapetalae</taxon>
        <taxon>rosids</taxon>
        <taxon>malvids</taxon>
        <taxon>Brassicales</taxon>
        <taxon>Brassicaceae</taxon>
        <taxon>Coluteocarpeae</taxon>
        <taxon>Microthlaspi</taxon>
    </lineage>
</organism>
<feature type="signal peptide" evidence="2">
    <location>
        <begin position="1"/>
        <end position="22"/>
    </location>
</feature>
<evidence type="ECO:0000256" key="1">
    <source>
        <dbReference type="PIRSR" id="PIRSR002703-1"/>
    </source>
</evidence>
<evidence type="ECO:0008006" key="5">
    <source>
        <dbReference type="Google" id="ProtNLM"/>
    </source>
</evidence>
<feature type="disulfide bond" evidence="1">
    <location>
        <begin position="146"/>
        <end position="228"/>
    </location>
</feature>
<dbReference type="InterPro" id="IPR017949">
    <property type="entry name" value="Thaumatin_CS"/>
</dbReference>
<keyword evidence="1" id="KW-1015">Disulfide bond</keyword>
<gene>
    <name evidence="3" type="ORF">MERR_LOCUS30017</name>
</gene>
<dbReference type="PIRSF" id="PIRSF002703">
    <property type="entry name" value="Thaumatin"/>
    <property type="match status" value="1"/>
</dbReference>
<comment type="caution">
    <text evidence="3">The sequence shown here is derived from an EMBL/GenBank/DDBJ whole genome shotgun (WGS) entry which is preliminary data.</text>
</comment>